<keyword evidence="3" id="KW-1185">Reference proteome</keyword>
<dbReference type="GO" id="GO:0005886">
    <property type="term" value="C:plasma membrane"/>
    <property type="evidence" value="ECO:0007669"/>
    <property type="project" value="TreeGrafter"/>
</dbReference>
<protein>
    <submittedName>
        <fullName evidence="2">Uncharacterized protein</fullName>
    </submittedName>
</protein>
<reference evidence="2 3" key="1">
    <citation type="journal article" date="2020" name="Cell">
        <title>Large-Scale Comparative Analyses of Tick Genomes Elucidate Their Genetic Diversity and Vector Capacities.</title>
        <authorList>
            <consortium name="Tick Genome and Microbiome Consortium (TIGMIC)"/>
            <person name="Jia N."/>
            <person name="Wang J."/>
            <person name="Shi W."/>
            <person name="Du L."/>
            <person name="Sun Y."/>
            <person name="Zhan W."/>
            <person name="Jiang J.F."/>
            <person name="Wang Q."/>
            <person name="Zhang B."/>
            <person name="Ji P."/>
            <person name="Bell-Sakyi L."/>
            <person name="Cui X.M."/>
            <person name="Yuan T.T."/>
            <person name="Jiang B.G."/>
            <person name="Yang W.F."/>
            <person name="Lam T.T."/>
            <person name="Chang Q.C."/>
            <person name="Ding S.J."/>
            <person name="Wang X.J."/>
            <person name="Zhu J.G."/>
            <person name="Ruan X.D."/>
            <person name="Zhao L."/>
            <person name="Wei J.T."/>
            <person name="Ye R.Z."/>
            <person name="Que T.C."/>
            <person name="Du C.H."/>
            <person name="Zhou Y.H."/>
            <person name="Cheng J.X."/>
            <person name="Dai P.F."/>
            <person name="Guo W.B."/>
            <person name="Han X.H."/>
            <person name="Huang E.J."/>
            <person name="Li L.F."/>
            <person name="Wei W."/>
            <person name="Gao Y.C."/>
            <person name="Liu J.Z."/>
            <person name="Shao H.Z."/>
            <person name="Wang X."/>
            <person name="Wang C.C."/>
            <person name="Yang T.C."/>
            <person name="Huo Q.B."/>
            <person name="Li W."/>
            <person name="Chen H.Y."/>
            <person name="Chen S.E."/>
            <person name="Zhou L.G."/>
            <person name="Ni X.B."/>
            <person name="Tian J.H."/>
            <person name="Sheng Y."/>
            <person name="Liu T."/>
            <person name="Pan Y.S."/>
            <person name="Xia L.Y."/>
            <person name="Li J."/>
            <person name="Zhao F."/>
            <person name="Cao W.C."/>
        </authorList>
    </citation>
    <scope>NUCLEOTIDE SEQUENCE [LARGE SCALE GENOMIC DNA]</scope>
    <source>
        <strain evidence="2">HaeL-2018</strain>
    </source>
</reference>
<accession>A0A9J6G1D2</accession>
<comment type="caution">
    <text evidence="2">The sequence shown here is derived from an EMBL/GenBank/DDBJ whole genome shotgun (WGS) entry which is preliminary data.</text>
</comment>
<keyword evidence="1" id="KW-0812">Transmembrane</keyword>
<dbReference type="PANTHER" id="PTHR11733">
    <property type="entry name" value="ZINC METALLOPROTEASE FAMILY M13 NEPRILYSIN-RELATED"/>
    <property type="match status" value="1"/>
</dbReference>
<evidence type="ECO:0000313" key="3">
    <source>
        <dbReference type="Proteomes" id="UP000821853"/>
    </source>
</evidence>
<organism evidence="2 3">
    <name type="scientific">Haemaphysalis longicornis</name>
    <name type="common">Bush tick</name>
    <dbReference type="NCBI Taxonomy" id="44386"/>
    <lineage>
        <taxon>Eukaryota</taxon>
        <taxon>Metazoa</taxon>
        <taxon>Ecdysozoa</taxon>
        <taxon>Arthropoda</taxon>
        <taxon>Chelicerata</taxon>
        <taxon>Arachnida</taxon>
        <taxon>Acari</taxon>
        <taxon>Parasitiformes</taxon>
        <taxon>Ixodida</taxon>
        <taxon>Ixodoidea</taxon>
        <taxon>Ixodidae</taxon>
        <taxon>Haemaphysalinae</taxon>
        <taxon>Haemaphysalis</taxon>
    </lineage>
</organism>
<dbReference type="AlphaFoldDB" id="A0A9J6G1D2"/>
<gene>
    <name evidence="2" type="ORF">HPB48_010631</name>
</gene>
<dbReference type="EMBL" id="JABSTR010000004">
    <property type="protein sequence ID" value="KAH9368188.1"/>
    <property type="molecule type" value="Genomic_DNA"/>
</dbReference>
<dbReference type="InterPro" id="IPR000718">
    <property type="entry name" value="Peptidase_M13"/>
</dbReference>
<dbReference type="InterPro" id="IPR042089">
    <property type="entry name" value="Peptidase_M13_dom_2"/>
</dbReference>
<keyword evidence="1" id="KW-1133">Transmembrane helix</keyword>
<feature type="transmembrane region" description="Helical" evidence="1">
    <location>
        <begin position="28"/>
        <end position="51"/>
    </location>
</feature>
<dbReference type="PANTHER" id="PTHR11733:SF241">
    <property type="entry name" value="GH26575P-RELATED"/>
    <property type="match status" value="1"/>
</dbReference>
<sequence>MFAVFPPSTLQAEERPLTPSFENKWGPCIRLCVVGIVVLLITAIVVITTLYPRKRTLPEALFPGCPTELKVFTATLNYSVDPCEDFRGHVCSGGRKTTEFPQDTPRVLRHAWNSQGARFLEVGRTPRVAAALFDACIVQLSRDVGDLARVLRFFREWGIPWPAPTGGRYHAFDVLLDLVINWGVVVFFELKLNRRPGRTRHSLIINYIDASKPLQQWVSILRQQGAHVHYARTFYEAFGAGSTPTSQLERVLRMESSIMDIISQSARESSTTVPFKLEMGEIGRLTTNISASLWLTCLNKHLRPYALRPDDEVLMAGDAVTTALNGIFFRSALWLDDDARSEAATIINRTKLEPELWHHDRPSSWSTAQQLQAFIGALPYKVPTAFQGWTQVAKFHREHFPGWPLYHSLLHLHSQFSLLVDYDYWKNSLYVVPAILSEPVFYPNGHEPINHGGLGFMLARQLVRALDVKVIKPGAREQSSGCNT</sequence>
<proteinExistence type="predicted"/>
<evidence type="ECO:0000256" key="1">
    <source>
        <dbReference type="SAM" id="Phobius"/>
    </source>
</evidence>
<dbReference type="GO" id="GO:0004222">
    <property type="term" value="F:metalloendopeptidase activity"/>
    <property type="evidence" value="ECO:0007669"/>
    <property type="project" value="InterPro"/>
</dbReference>
<dbReference type="Proteomes" id="UP000821853">
    <property type="component" value="Chromosome 2"/>
</dbReference>
<dbReference type="PROSITE" id="PS51885">
    <property type="entry name" value="NEPRILYSIN"/>
    <property type="match status" value="1"/>
</dbReference>
<dbReference type="VEuPathDB" id="VectorBase:HLOH_047051"/>
<name>A0A9J6G1D2_HAELO</name>
<dbReference type="Gene3D" id="3.40.390.10">
    <property type="entry name" value="Collagenase (Catalytic Domain)"/>
    <property type="match status" value="1"/>
</dbReference>
<dbReference type="SUPFAM" id="SSF55486">
    <property type="entry name" value="Metalloproteases ('zincins'), catalytic domain"/>
    <property type="match status" value="1"/>
</dbReference>
<keyword evidence="1" id="KW-0472">Membrane</keyword>
<evidence type="ECO:0000313" key="2">
    <source>
        <dbReference type="EMBL" id="KAH9368188.1"/>
    </source>
</evidence>
<dbReference type="OrthoDB" id="6483805at2759"/>
<dbReference type="InterPro" id="IPR024079">
    <property type="entry name" value="MetalloPept_cat_dom_sf"/>
</dbReference>
<dbReference type="GO" id="GO:0016485">
    <property type="term" value="P:protein processing"/>
    <property type="evidence" value="ECO:0007669"/>
    <property type="project" value="TreeGrafter"/>
</dbReference>
<dbReference type="Gene3D" id="1.10.1380.10">
    <property type="entry name" value="Neutral endopeptidase , domain2"/>
    <property type="match status" value="1"/>
</dbReference>